<evidence type="ECO:0000313" key="2">
    <source>
        <dbReference type="EMBL" id="KAE9394198.1"/>
    </source>
</evidence>
<feature type="compositionally biased region" description="Polar residues" evidence="1">
    <location>
        <begin position="67"/>
        <end position="90"/>
    </location>
</feature>
<protein>
    <submittedName>
        <fullName evidence="2">Uncharacterized protein</fullName>
    </submittedName>
</protein>
<organism evidence="2 3">
    <name type="scientific">Gymnopus androsaceus JB14</name>
    <dbReference type="NCBI Taxonomy" id="1447944"/>
    <lineage>
        <taxon>Eukaryota</taxon>
        <taxon>Fungi</taxon>
        <taxon>Dikarya</taxon>
        <taxon>Basidiomycota</taxon>
        <taxon>Agaricomycotina</taxon>
        <taxon>Agaricomycetes</taxon>
        <taxon>Agaricomycetidae</taxon>
        <taxon>Agaricales</taxon>
        <taxon>Marasmiineae</taxon>
        <taxon>Omphalotaceae</taxon>
        <taxon>Gymnopus</taxon>
    </lineage>
</organism>
<accession>A0A6A4H960</accession>
<name>A0A6A4H960_9AGAR</name>
<dbReference type="Proteomes" id="UP000799118">
    <property type="component" value="Unassembled WGS sequence"/>
</dbReference>
<keyword evidence="3" id="KW-1185">Reference proteome</keyword>
<dbReference type="EMBL" id="ML769555">
    <property type="protein sequence ID" value="KAE9394198.1"/>
    <property type="molecule type" value="Genomic_DNA"/>
</dbReference>
<feature type="region of interest" description="Disordered" evidence="1">
    <location>
        <begin position="1"/>
        <end position="50"/>
    </location>
</feature>
<evidence type="ECO:0000256" key="1">
    <source>
        <dbReference type="SAM" id="MobiDB-lite"/>
    </source>
</evidence>
<dbReference type="AlphaFoldDB" id="A0A6A4H960"/>
<sequence>MGSYGKLPPSDPPEPDSDSEDALVFPSSPTPASAPCQSMDTDEIVPTSEDTEVLLVDYMRELKSKQMAQSLSSNTNRVSSTNQQSSMSNVNEKSSTTNMKTSSTKSSNSEEPPLKNGCQGSNSRRSRARRLEETRLGPAASRRRLRSQTKKEGAHFEMFLFQNGRLKIQHIVLKPGDSILISYALPEGVTPRISLSEPADIQVIRIRLPHTAFDTAQDSTDPPPPTNEVCVPALVNVVSIEGSEGNDNPESPASPLVADHLASLMEYPSPFYTAYKRIPELDEINWIERWPRKYIVVGRGSRIGVFPDFDFFHQFVDMPGSMFTRVPDMDTARHMYQEYHSGSLPKVLLLTPNLDISAPLIDETDPDCDEDVHGDNLKRLMRIVEDTVPLSSQTLESYESDYGSDDFDWSDPNSVQALNEAEKKAMSQGCLQAAMASLDLLRVFNENLRLDLTGHVERQWLALELDTDEDISALVELHVEIRAEFRRKLLNSTVWQLRLPSHLVDHYKEVAYVQAMQIIKNRRMREHEEALEITGFVLKVRTQPRKTWKSTNPIEFYIN</sequence>
<gene>
    <name evidence="2" type="ORF">BT96DRAFT_943357</name>
</gene>
<feature type="compositionally biased region" description="Low complexity" evidence="1">
    <location>
        <begin position="91"/>
        <end position="111"/>
    </location>
</feature>
<reference evidence="2" key="1">
    <citation type="journal article" date="2019" name="Environ. Microbiol.">
        <title>Fungal ecological strategies reflected in gene transcription - a case study of two litter decomposers.</title>
        <authorList>
            <person name="Barbi F."/>
            <person name="Kohler A."/>
            <person name="Barry K."/>
            <person name="Baskaran P."/>
            <person name="Daum C."/>
            <person name="Fauchery L."/>
            <person name="Ihrmark K."/>
            <person name="Kuo A."/>
            <person name="LaButti K."/>
            <person name="Lipzen A."/>
            <person name="Morin E."/>
            <person name="Grigoriev I.V."/>
            <person name="Henrissat B."/>
            <person name="Lindahl B."/>
            <person name="Martin F."/>
        </authorList>
    </citation>
    <scope>NUCLEOTIDE SEQUENCE</scope>
    <source>
        <strain evidence="2">JB14</strain>
    </source>
</reference>
<feature type="region of interest" description="Disordered" evidence="1">
    <location>
        <begin position="67"/>
        <end position="150"/>
    </location>
</feature>
<evidence type="ECO:0000313" key="3">
    <source>
        <dbReference type="Proteomes" id="UP000799118"/>
    </source>
</evidence>
<proteinExistence type="predicted"/>